<keyword evidence="4 13" id="KW-0813">Transport</keyword>
<evidence type="ECO:0000256" key="14">
    <source>
        <dbReference type="SAM" id="MobiDB-lite"/>
    </source>
</evidence>
<dbReference type="RefSeq" id="XP_013240566.1">
    <property type="nucleotide sequence ID" value="XM_013385112.1"/>
</dbReference>
<comment type="similarity">
    <text evidence="2 13">Belongs to the TIM50 family.</text>
</comment>
<keyword evidence="7 13" id="KW-0653">Protein transport</keyword>
<dbReference type="InParanoid" id="A0A066VHD7"/>
<dbReference type="Proteomes" id="UP000027361">
    <property type="component" value="Unassembled WGS sequence"/>
</dbReference>
<dbReference type="HOGENOM" id="CLU_023309_1_1_1"/>
<keyword evidence="5" id="KW-0812">Transmembrane</keyword>
<evidence type="ECO:0000256" key="6">
    <source>
        <dbReference type="ARBA" id="ARBA00022792"/>
    </source>
</evidence>
<dbReference type="CDD" id="cd07521">
    <property type="entry name" value="HAD_FCP1-like"/>
    <property type="match status" value="1"/>
</dbReference>
<evidence type="ECO:0000256" key="13">
    <source>
        <dbReference type="RuleBase" id="RU365079"/>
    </source>
</evidence>
<organism evidence="16 17">
    <name type="scientific">Tilletiaria anomala (strain ATCC 24038 / CBS 436.72 / UBC 951)</name>
    <dbReference type="NCBI Taxonomy" id="1037660"/>
    <lineage>
        <taxon>Eukaryota</taxon>
        <taxon>Fungi</taxon>
        <taxon>Dikarya</taxon>
        <taxon>Basidiomycota</taxon>
        <taxon>Ustilaginomycotina</taxon>
        <taxon>Exobasidiomycetes</taxon>
        <taxon>Georgefischeriales</taxon>
        <taxon>Tilletiariaceae</taxon>
        <taxon>Tilletiaria</taxon>
    </lineage>
</organism>
<dbReference type="GeneID" id="25265316"/>
<dbReference type="SMART" id="SM00577">
    <property type="entry name" value="CPDc"/>
    <property type="match status" value="1"/>
</dbReference>
<evidence type="ECO:0000256" key="5">
    <source>
        <dbReference type="ARBA" id="ARBA00022692"/>
    </source>
</evidence>
<dbReference type="EMBL" id="JMSN01000126">
    <property type="protein sequence ID" value="KDN37990.1"/>
    <property type="molecule type" value="Genomic_DNA"/>
</dbReference>
<dbReference type="FunCoup" id="A0A066VHD7">
    <property type="interactions" value="74"/>
</dbReference>
<keyword evidence="6" id="KW-0999">Mitochondrion inner membrane</keyword>
<dbReference type="Gene3D" id="3.40.50.1000">
    <property type="entry name" value="HAD superfamily/HAD-like"/>
    <property type="match status" value="1"/>
</dbReference>
<keyword evidence="12" id="KW-0472">Membrane</keyword>
<keyword evidence="17" id="KW-1185">Reference proteome</keyword>
<evidence type="ECO:0000256" key="11">
    <source>
        <dbReference type="ARBA" id="ARBA00023128"/>
    </source>
</evidence>
<comment type="subunit">
    <text evidence="13">Component of the TIM23 complex.</text>
</comment>
<name>A0A066VHD7_TILAU</name>
<feature type="compositionally biased region" description="Polar residues" evidence="14">
    <location>
        <begin position="100"/>
        <end position="115"/>
    </location>
</feature>
<proteinExistence type="inferred from homology"/>
<feature type="domain" description="FCP1 homology" evidence="15">
    <location>
        <begin position="224"/>
        <end position="368"/>
    </location>
</feature>
<evidence type="ECO:0000256" key="10">
    <source>
        <dbReference type="ARBA" id="ARBA00023010"/>
    </source>
</evidence>
<evidence type="ECO:0000256" key="3">
    <source>
        <dbReference type="ARBA" id="ARBA00020799"/>
    </source>
</evidence>
<dbReference type="OMA" id="THPENSI"/>
<feature type="region of interest" description="Disordered" evidence="14">
    <location>
        <begin position="488"/>
        <end position="508"/>
    </location>
</feature>
<evidence type="ECO:0000259" key="15">
    <source>
        <dbReference type="PROSITE" id="PS50969"/>
    </source>
</evidence>
<dbReference type="SUPFAM" id="SSF56784">
    <property type="entry name" value="HAD-like"/>
    <property type="match status" value="1"/>
</dbReference>
<evidence type="ECO:0000256" key="8">
    <source>
        <dbReference type="ARBA" id="ARBA00022946"/>
    </source>
</evidence>
<comment type="caution">
    <text evidence="16">The sequence shown here is derived from an EMBL/GenBank/DDBJ whole genome shotgun (WGS) entry which is preliminary data.</text>
</comment>
<keyword evidence="10 13" id="KW-0811">Translocation</keyword>
<dbReference type="AlphaFoldDB" id="A0A066VHD7"/>
<dbReference type="GO" id="GO:0005744">
    <property type="term" value="C:TIM23 mitochondrial import inner membrane translocase complex"/>
    <property type="evidence" value="ECO:0007669"/>
    <property type="project" value="UniProtKB-UniRule"/>
</dbReference>
<keyword evidence="8 13" id="KW-0809">Transit peptide</keyword>
<dbReference type="InterPro" id="IPR004274">
    <property type="entry name" value="FCP1_dom"/>
</dbReference>
<dbReference type="STRING" id="1037660.A0A066VHD7"/>
<reference evidence="16 17" key="1">
    <citation type="submission" date="2014-05" db="EMBL/GenBank/DDBJ databases">
        <title>Draft genome sequence of a rare smut relative, Tilletiaria anomala UBC 951.</title>
        <authorList>
            <consortium name="DOE Joint Genome Institute"/>
            <person name="Toome M."/>
            <person name="Kuo A."/>
            <person name="Henrissat B."/>
            <person name="Lipzen A."/>
            <person name="Tritt A."/>
            <person name="Yoshinaga Y."/>
            <person name="Zane M."/>
            <person name="Barry K."/>
            <person name="Grigoriev I.V."/>
            <person name="Spatafora J.W."/>
            <person name="Aimea M.C."/>
        </authorList>
    </citation>
    <scope>NUCLEOTIDE SEQUENCE [LARGE SCALE GENOMIC DNA]</scope>
    <source>
        <strain evidence="16 17">UBC 951</strain>
    </source>
</reference>
<feature type="region of interest" description="Disordered" evidence="14">
    <location>
        <begin position="61"/>
        <end position="146"/>
    </location>
</feature>
<dbReference type="Pfam" id="PF03031">
    <property type="entry name" value="NIF"/>
    <property type="match status" value="1"/>
</dbReference>
<gene>
    <name evidence="16" type="ORF">K437DRAFT_259574</name>
</gene>
<dbReference type="InterPro" id="IPR050365">
    <property type="entry name" value="TIM50"/>
</dbReference>
<evidence type="ECO:0000256" key="2">
    <source>
        <dbReference type="ARBA" id="ARBA00006344"/>
    </source>
</evidence>
<sequence>MQKAFMSGATATLLRATRCAATPVRAARSHNCCLPTSTASANIAASTTLFCTRRLHTSRPKLVPDKVGGRQSTDQGTDGGHTSPTQQPEAEASGPKPTLGRSTSLFDIDTSTSSLIEAPDATSGKDGTANDAARTGAKGKRSMSSIDKNRRTRTRVLLGIAGLCLAATVVQAGREMDEREAKRFEDNPLKDSWFGRLWLRTTSMKEDLNAPAWEKLLPDPLPFPYSRPYTLVVDLDGLMTHSAWSREHGWRTAKRPGLDYFLGYLSQWYEIVLYTSQPFYTAGPVIEKLDPDRRFLTYLLFRESCRSVDGKIVKDLDALNRDLNKVIILDTKNEGFALHPQNAVLVKKWEGNKDDRELIHLIPFLEAIGIYEIPNVRKTIEAYKDTHIPTEHAKRTLEMRAVEYEQWKQKKEKLGSGGGLSLFGGGASRQSVDDEFKTWYDRERERFQQAHLEEEKYWKENGEEIRRQAKEDQERQLKEMKTNAWSFLMGGAKPGQDENAAQGAAPAS</sequence>
<evidence type="ECO:0000256" key="12">
    <source>
        <dbReference type="ARBA" id="ARBA00023136"/>
    </source>
</evidence>
<dbReference type="PANTHER" id="PTHR12210">
    <property type="entry name" value="DULLARD PROTEIN PHOSPHATASE"/>
    <property type="match status" value="1"/>
</dbReference>
<keyword evidence="11 13" id="KW-0496">Mitochondrion</keyword>
<dbReference type="OrthoDB" id="287041at2759"/>
<comment type="function">
    <text evidence="13">Essential component of the TIM23 complex, a complex that mediates the translocation of transit peptide-containing proteins across the mitochondrial inner membrane.</text>
</comment>
<dbReference type="FunFam" id="3.40.50.1000:FF:000019">
    <property type="entry name" value="Mitochondrial import inner membrane translocase subunit TIM50"/>
    <property type="match status" value="1"/>
</dbReference>
<dbReference type="GO" id="GO:0015031">
    <property type="term" value="P:protein transport"/>
    <property type="evidence" value="ECO:0007669"/>
    <property type="project" value="UniProtKB-KW"/>
</dbReference>
<evidence type="ECO:0000256" key="9">
    <source>
        <dbReference type="ARBA" id="ARBA00022989"/>
    </source>
</evidence>
<dbReference type="InterPro" id="IPR023214">
    <property type="entry name" value="HAD_sf"/>
</dbReference>
<evidence type="ECO:0000256" key="1">
    <source>
        <dbReference type="ARBA" id="ARBA00004434"/>
    </source>
</evidence>
<evidence type="ECO:0000313" key="16">
    <source>
        <dbReference type="EMBL" id="KDN37990.1"/>
    </source>
</evidence>
<protein>
    <recommendedName>
        <fullName evidence="3 13">Mitochondrial import inner membrane translocase subunit TIM50</fullName>
    </recommendedName>
</protein>
<evidence type="ECO:0000313" key="17">
    <source>
        <dbReference type="Proteomes" id="UP000027361"/>
    </source>
</evidence>
<accession>A0A066VHD7</accession>
<comment type="subcellular location">
    <subcellularLocation>
        <location evidence="1 13">Mitochondrion inner membrane</location>
        <topology evidence="1 13">Single-pass membrane protein</topology>
    </subcellularLocation>
</comment>
<feature type="compositionally biased region" description="Polar residues" evidence="14">
    <location>
        <begin position="70"/>
        <end position="88"/>
    </location>
</feature>
<evidence type="ECO:0000256" key="4">
    <source>
        <dbReference type="ARBA" id="ARBA00022448"/>
    </source>
</evidence>
<keyword evidence="9" id="KW-1133">Transmembrane helix</keyword>
<dbReference type="PROSITE" id="PS50969">
    <property type="entry name" value="FCP1"/>
    <property type="match status" value="1"/>
</dbReference>
<evidence type="ECO:0000256" key="7">
    <source>
        <dbReference type="ARBA" id="ARBA00022927"/>
    </source>
</evidence>
<dbReference type="InterPro" id="IPR036412">
    <property type="entry name" value="HAD-like_sf"/>
</dbReference>